<dbReference type="Proteomes" id="UP000824242">
    <property type="component" value="Unassembled WGS sequence"/>
</dbReference>
<name>A0A9D1AMH0_9FIRM</name>
<proteinExistence type="predicted"/>
<evidence type="ECO:0000256" key="1">
    <source>
        <dbReference type="SAM" id="Phobius"/>
    </source>
</evidence>
<protein>
    <submittedName>
        <fullName evidence="2">Uncharacterized protein</fullName>
    </submittedName>
</protein>
<dbReference type="AlphaFoldDB" id="A0A9D1AMH0"/>
<dbReference type="EMBL" id="DVGZ01000053">
    <property type="protein sequence ID" value="HIR47094.1"/>
    <property type="molecule type" value="Genomic_DNA"/>
</dbReference>
<evidence type="ECO:0000313" key="3">
    <source>
        <dbReference type="Proteomes" id="UP000824242"/>
    </source>
</evidence>
<organism evidence="2 3">
    <name type="scientific">Candidatus Caccousia avicola</name>
    <dbReference type="NCBI Taxonomy" id="2840721"/>
    <lineage>
        <taxon>Bacteria</taxon>
        <taxon>Bacillati</taxon>
        <taxon>Bacillota</taxon>
        <taxon>Clostridia</taxon>
        <taxon>Eubacteriales</taxon>
        <taxon>Oscillospiraceae</taxon>
        <taxon>Oscillospiraceae incertae sedis</taxon>
        <taxon>Candidatus Caccousia</taxon>
    </lineage>
</organism>
<keyword evidence="1" id="KW-0812">Transmembrane</keyword>
<reference evidence="2" key="1">
    <citation type="submission" date="2020-10" db="EMBL/GenBank/DDBJ databases">
        <authorList>
            <person name="Gilroy R."/>
        </authorList>
    </citation>
    <scope>NUCLEOTIDE SEQUENCE</scope>
    <source>
        <strain evidence="2">ChiSxjej1B13-7958</strain>
    </source>
</reference>
<keyword evidence="1" id="KW-0472">Membrane</keyword>
<comment type="caution">
    <text evidence="2">The sequence shown here is derived from an EMBL/GenBank/DDBJ whole genome shotgun (WGS) entry which is preliminary data.</text>
</comment>
<accession>A0A9D1AMH0</accession>
<evidence type="ECO:0000313" key="2">
    <source>
        <dbReference type="EMBL" id="HIR47094.1"/>
    </source>
</evidence>
<keyword evidence="1" id="KW-1133">Transmembrane helix</keyword>
<reference evidence="2" key="2">
    <citation type="journal article" date="2021" name="PeerJ">
        <title>Extensive microbial diversity within the chicken gut microbiome revealed by metagenomics and culture.</title>
        <authorList>
            <person name="Gilroy R."/>
            <person name="Ravi A."/>
            <person name="Getino M."/>
            <person name="Pursley I."/>
            <person name="Horton D.L."/>
            <person name="Alikhan N.F."/>
            <person name="Baker D."/>
            <person name="Gharbi K."/>
            <person name="Hall N."/>
            <person name="Watson M."/>
            <person name="Adriaenssens E.M."/>
            <person name="Foster-Nyarko E."/>
            <person name="Jarju S."/>
            <person name="Secka A."/>
            <person name="Antonio M."/>
            <person name="Oren A."/>
            <person name="Chaudhuri R.R."/>
            <person name="La Ragione R."/>
            <person name="Hildebrand F."/>
            <person name="Pallen M.J."/>
        </authorList>
    </citation>
    <scope>NUCLEOTIDE SEQUENCE</scope>
    <source>
        <strain evidence="2">ChiSxjej1B13-7958</strain>
    </source>
</reference>
<feature type="transmembrane region" description="Helical" evidence="1">
    <location>
        <begin position="36"/>
        <end position="58"/>
    </location>
</feature>
<sequence>MIQEMQHEQEMEWDEKYHEMRRTPKKKRPSHQTGSLLLLVQLTACGIVLAAVLILRLMGGQVLDTVKSWYWEHLNSSIVAQEDWEEVETRFLDLIPADQESDGTVSS</sequence>
<gene>
    <name evidence="2" type="ORF">IAB89_05470</name>
</gene>